<proteinExistence type="predicted"/>
<dbReference type="NCBIfam" id="NF038065">
    <property type="entry name" value="Pr6Pr"/>
    <property type="match status" value="1"/>
</dbReference>
<dbReference type="PATRIC" id="fig|1214179.4.peg.875"/>
<feature type="transmembrane region" description="Helical" evidence="1">
    <location>
        <begin position="99"/>
        <end position="119"/>
    </location>
</feature>
<reference evidence="2 3" key="1">
    <citation type="journal article" date="2014" name="Genome Announc.">
        <title>Whole-Genome Sequence of Streptococcus suis Serotype 4 Reference Strain 6407.</title>
        <authorList>
            <person name="Wang K."/>
            <person name="Chen J."/>
            <person name="Yao H."/>
            <person name="Lu C."/>
        </authorList>
    </citation>
    <scope>NUCLEOTIDE SEQUENCE [LARGE SCALE GENOMIC DNA]</scope>
    <source>
        <strain evidence="2">6407</strain>
    </source>
</reference>
<dbReference type="EMBL" id="CP008921">
    <property type="protein sequence ID" value="AIG43343.1"/>
    <property type="molecule type" value="Genomic_DNA"/>
</dbReference>
<dbReference type="HOGENOM" id="CLU_077680_3_1_9"/>
<feature type="transmembrane region" description="Helical" evidence="1">
    <location>
        <begin position="68"/>
        <end position="87"/>
    </location>
</feature>
<evidence type="ECO:0000313" key="2">
    <source>
        <dbReference type="EMBL" id="AIG43343.1"/>
    </source>
</evidence>
<dbReference type="Proteomes" id="UP000028185">
    <property type="component" value="Chromosome"/>
</dbReference>
<protein>
    <submittedName>
        <fullName evidence="2">Membrane protein</fullName>
    </submittedName>
</protein>
<dbReference type="InterPro" id="IPR049713">
    <property type="entry name" value="Pr6Pr-like"/>
</dbReference>
<gene>
    <name evidence="2" type="ORF">ID09_04575</name>
</gene>
<organism evidence="2 3">
    <name type="scientific">Streptococcus suis 6407</name>
    <dbReference type="NCBI Taxonomy" id="1214179"/>
    <lineage>
        <taxon>Bacteria</taxon>
        <taxon>Bacillati</taxon>
        <taxon>Bacillota</taxon>
        <taxon>Bacilli</taxon>
        <taxon>Lactobacillales</taxon>
        <taxon>Streptococcaceae</taxon>
        <taxon>Streptococcus</taxon>
    </lineage>
</organism>
<keyword evidence="1" id="KW-1133">Transmembrane helix</keyword>
<dbReference type="RefSeq" id="WP_002939141.1">
    <property type="nucleotide sequence ID" value="NZ_ALLE01000017.1"/>
</dbReference>
<keyword evidence="1" id="KW-0472">Membrane</keyword>
<evidence type="ECO:0000313" key="3">
    <source>
        <dbReference type="Proteomes" id="UP000028185"/>
    </source>
</evidence>
<keyword evidence="1" id="KW-0812">Transmembrane</keyword>
<feature type="transmembrane region" description="Helical" evidence="1">
    <location>
        <begin position="37"/>
        <end position="56"/>
    </location>
</feature>
<feature type="transmembrane region" description="Helical" evidence="1">
    <location>
        <begin position="175"/>
        <end position="199"/>
    </location>
</feature>
<evidence type="ECO:0000256" key="1">
    <source>
        <dbReference type="SAM" id="Phobius"/>
    </source>
</evidence>
<accession>A0A075SHN2</accession>
<sequence>MKHQSILFYSRCLLAILAITGTALEIIKYGIGMLMYYTVQSNLLVSLFAVYMVYAMSKGVDLQTSHFLRIKAAVTMSIMITCVVYHFMLAPLADDFWRLENLLCHYIVPLYFLLDTLIVDRQQQYKWFDPIWWTLLPVLYMIFGLVNGLFIKIPIPDAKDSPFAYFFLNVPKYGWTYVLTYAGVIFVAYLVCGFLLAGLKSINLKTSLSFGKNSQ</sequence>
<name>A0A075SHN2_STRSU</name>
<feature type="transmembrane region" description="Helical" evidence="1">
    <location>
        <begin position="12"/>
        <end position="31"/>
    </location>
</feature>
<feature type="transmembrane region" description="Helical" evidence="1">
    <location>
        <begin position="131"/>
        <end position="155"/>
    </location>
</feature>
<dbReference type="AlphaFoldDB" id="A0A075SHN2"/>